<evidence type="ECO:0000313" key="5">
    <source>
        <dbReference type="Proteomes" id="UP000095280"/>
    </source>
</evidence>
<sequence>MTSTRDQAAQVRLANHHLQDDRHDVLYHIGLDSRKHDFKAMFGDTKLVCMGGSSNRMKRLAEDLVAELGIRLPTGQGLVNVIPNTDRYVMYKAGPIVCVNHGMGIPSISILLHELAKLMSLAGATGVTFIRLGTCGGLGIEPGTICISTRALSCQLQPYFEQVFILGQPVQREAVFDPDLARELLQLASGLNIEAVSAVTLCTSDFYEEQGRTDGAICEFSMEQRNEFLQRAFEAGVRNIEMESLALAAITHRLGIRAACMAVTLLDRFKQDQVQLDHSLIAQFEGRMLRILAAFIRTRSRPVHHLVPVGPAAAIAVRGEDHIAQAGVQIRLNSALIEPAAHDGHDEADSVQPASMPTDSLYTGRCDGSKMRLRFLNAAEPPASSEGEGYAPALRMLRVDGHEELARSRLKFFSRAQFTPEPTCGSRSGSLSYCTGRPMSAGSCSSASPTILSLLKRSKSRGSAAAASAARARQRQHQSFVEHWARGLADHTNADDVTSWAWAKLQWHRPSLGPGVLSALCRCTARQSDRRVREKVSVTSGAGAARSRRRCSCGSGGAAPQPAHSQPHTQMPLTRAAPLPPPSHSGPQRAARAQQAQQQQQADAKQQAGAGRGSNDDSSLSSGARHHFPSIMADSQNSDGEQHSLQLLPGRDLCPRKFPHQASTTSAFEEERENWR</sequence>
<comment type="similarity">
    <text evidence="1">Belongs to the PNP/UDP phosphorylase family.</text>
</comment>
<dbReference type="PANTHER" id="PTHR43691:SF11">
    <property type="entry name" value="FI09636P-RELATED"/>
    <property type="match status" value="1"/>
</dbReference>
<feature type="compositionally biased region" description="Polar residues" evidence="3">
    <location>
        <begin position="563"/>
        <end position="572"/>
    </location>
</feature>
<dbReference type="CDD" id="cd17763">
    <property type="entry name" value="UP_hUPP-like"/>
    <property type="match status" value="1"/>
</dbReference>
<evidence type="ECO:0000256" key="1">
    <source>
        <dbReference type="ARBA" id="ARBA00010456"/>
    </source>
</evidence>
<name>A0A1I8JMR9_9PLAT</name>
<feature type="domain" description="Nucleoside phosphorylase" evidence="4">
    <location>
        <begin position="46"/>
        <end position="296"/>
    </location>
</feature>
<feature type="binding site" evidence="2">
    <location>
        <position position="87"/>
    </location>
    <ligand>
        <name>phosphate</name>
        <dbReference type="ChEBI" id="CHEBI:43474"/>
    </ligand>
</feature>
<dbReference type="PANTHER" id="PTHR43691">
    <property type="entry name" value="URIDINE PHOSPHORYLASE"/>
    <property type="match status" value="1"/>
</dbReference>
<feature type="region of interest" description="Disordered" evidence="3">
    <location>
        <begin position="531"/>
        <end position="676"/>
    </location>
</feature>
<dbReference type="NCBIfam" id="TIGR01719">
    <property type="entry name" value="euk_UDPppase"/>
    <property type="match status" value="1"/>
</dbReference>
<dbReference type="AlphaFoldDB" id="A0A1I8JMR9"/>
<dbReference type="Pfam" id="PF01048">
    <property type="entry name" value="PNP_UDP_1"/>
    <property type="match status" value="1"/>
</dbReference>
<evidence type="ECO:0000259" key="4">
    <source>
        <dbReference type="Pfam" id="PF01048"/>
    </source>
</evidence>
<dbReference type="GO" id="GO:0004850">
    <property type="term" value="F:uridine phosphorylase activity"/>
    <property type="evidence" value="ECO:0007669"/>
    <property type="project" value="InterPro"/>
</dbReference>
<feature type="binding site" evidence="2">
    <location>
        <position position="212"/>
    </location>
    <ligand>
        <name>substrate</name>
    </ligand>
</feature>
<feature type="compositionally biased region" description="Low complexity" evidence="3">
    <location>
        <begin position="588"/>
        <end position="609"/>
    </location>
</feature>
<feature type="binding site" evidence="2">
    <location>
        <begin position="131"/>
        <end position="134"/>
    </location>
    <ligand>
        <name>phosphate</name>
        <dbReference type="ChEBI" id="CHEBI:43474"/>
    </ligand>
</feature>
<dbReference type="GO" id="GO:0006218">
    <property type="term" value="P:uridine catabolic process"/>
    <property type="evidence" value="ECO:0007669"/>
    <property type="project" value="TreeGrafter"/>
</dbReference>
<proteinExistence type="inferred from homology"/>
<dbReference type="GO" id="GO:0005829">
    <property type="term" value="C:cytosol"/>
    <property type="evidence" value="ECO:0007669"/>
    <property type="project" value="TreeGrafter"/>
</dbReference>
<feature type="compositionally biased region" description="Polar residues" evidence="3">
    <location>
        <begin position="633"/>
        <end position="645"/>
    </location>
</feature>
<dbReference type="InterPro" id="IPR010059">
    <property type="entry name" value="Uridine_phosphorylase_euk"/>
</dbReference>
<evidence type="ECO:0000313" key="6">
    <source>
        <dbReference type="WBParaSite" id="snap_masked-unitig_10565-processed-gene-0.1-mRNA-1"/>
    </source>
</evidence>
<protein>
    <submittedName>
        <fullName evidence="6">PNP_UDP_1 domain-containing protein</fullName>
    </submittedName>
</protein>
<accession>A0A1I8JMR9</accession>
<feature type="binding site" evidence="2">
    <location>
        <position position="210"/>
    </location>
    <ligand>
        <name>substrate</name>
    </ligand>
</feature>
<evidence type="ECO:0000256" key="2">
    <source>
        <dbReference type="PIRSR" id="PIRSR610059-50"/>
    </source>
</evidence>
<organism evidence="5 6">
    <name type="scientific">Macrostomum lignano</name>
    <dbReference type="NCBI Taxonomy" id="282301"/>
    <lineage>
        <taxon>Eukaryota</taxon>
        <taxon>Metazoa</taxon>
        <taxon>Spiralia</taxon>
        <taxon>Lophotrochozoa</taxon>
        <taxon>Platyhelminthes</taxon>
        <taxon>Rhabditophora</taxon>
        <taxon>Macrostomorpha</taxon>
        <taxon>Macrostomida</taxon>
        <taxon>Macrostomidae</taxon>
        <taxon>Macrostomum</taxon>
    </lineage>
</organism>
<keyword evidence="5" id="KW-1185">Reference proteome</keyword>
<dbReference type="InterPro" id="IPR035994">
    <property type="entry name" value="Nucleoside_phosphorylase_sf"/>
</dbReference>
<dbReference type="SUPFAM" id="SSF53167">
    <property type="entry name" value="Purine and uridine phosphorylases"/>
    <property type="match status" value="1"/>
</dbReference>
<dbReference type="GO" id="GO:0009166">
    <property type="term" value="P:nucleotide catabolic process"/>
    <property type="evidence" value="ECO:0007669"/>
    <property type="project" value="InterPro"/>
</dbReference>
<dbReference type="Proteomes" id="UP000095280">
    <property type="component" value="Unplaced"/>
</dbReference>
<dbReference type="InterPro" id="IPR000845">
    <property type="entry name" value="Nucleoside_phosphorylase_d"/>
</dbReference>
<reference evidence="6" key="1">
    <citation type="submission" date="2016-11" db="UniProtKB">
        <authorList>
            <consortium name="WormBaseParasite"/>
        </authorList>
    </citation>
    <scope>IDENTIFICATION</scope>
</reference>
<dbReference type="WBParaSite" id="snap_masked-unitig_10565-processed-gene-0.1-mRNA-1">
    <property type="protein sequence ID" value="snap_masked-unitig_10565-processed-gene-0.1-mRNA-1"/>
    <property type="gene ID" value="snap_masked-unitig_10565-processed-gene-0.1"/>
</dbReference>
<dbReference type="Gene3D" id="3.40.50.1580">
    <property type="entry name" value="Nucleoside phosphorylase domain"/>
    <property type="match status" value="1"/>
</dbReference>
<evidence type="ECO:0000256" key="3">
    <source>
        <dbReference type="SAM" id="MobiDB-lite"/>
    </source>
</evidence>